<organism evidence="1 3">
    <name type="scientific">Chitinophaga oryzae</name>
    <dbReference type="NCBI Taxonomy" id="2725414"/>
    <lineage>
        <taxon>Bacteria</taxon>
        <taxon>Pseudomonadati</taxon>
        <taxon>Bacteroidota</taxon>
        <taxon>Chitinophagia</taxon>
        <taxon>Chitinophagales</taxon>
        <taxon>Chitinophagaceae</taxon>
        <taxon>Chitinophaga</taxon>
    </lineage>
</organism>
<gene>
    <name evidence="2" type="ORF">HF324_09720</name>
    <name evidence="1" type="ORF">HF329_10060</name>
</gene>
<dbReference type="AlphaFoldDB" id="A0AAE7D6E3"/>
<evidence type="ECO:0000313" key="4">
    <source>
        <dbReference type="Proteomes" id="UP000503144"/>
    </source>
</evidence>
<protein>
    <submittedName>
        <fullName evidence="1">Uncharacterized protein</fullName>
    </submittedName>
</protein>
<proteinExistence type="predicted"/>
<reference evidence="3" key="1">
    <citation type="submission" date="2020-04" db="EMBL/GenBank/DDBJ databases">
        <authorList>
            <person name="Kittiwongwattana C."/>
        </authorList>
    </citation>
    <scope>NUCLEOTIDE SEQUENCE [LARGE SCALE GENOMIC DNA]</scope>
    <source>
        <strain evidence="3">1310</strain>
    </source>
</reference>
<sequence>MKSGKMAGKLQSLVATIQQTRHHGQYIENIPPTAARRLLRCYSIKMQPMVIYGR</sequence>
<dbReference type="KEGG" id="coy:HF329_10060"/>
<dbReference type="Proteomes" id="UP000503144">
    <property type="component" value="Chromosome"/>
</dbReference>
<evidence type="ECO:0000313" key="1">
    <source>
        <dbReference type="EMBL" id="QJB31635.1"/>
    </source>
</evidence>
<evidence type="ECO:0000313" key="2">
    <source>
        <dbReference type="EMBL" id="QJB38119.1"/>
    </source>
</evidence>
<dbReference type="Proteomes" id="UP000502421">
    <property type="component" value="Chromosome"/>
</dbReference>
<dbReference type="EMBL" id="CP051205">
    <property type="protein sequence ID" value="QJB31635.1"/>
    <property type="molecule type" value="Genomic_DNA"/>
</dbReference>
<dbReference type="EMBL" id="CP051204">
    <property type="protein sequence ID" value="QJB38119.1"/>
    <property type="molecule type" value="Genomic_DNA"/>
</dbReference>
<accession>A0AAE7D6E3</accession>
<keyword evidence="4" id="KW-1185">Reference proteome</keyword>
<dbReference type="RefSeq" id="WP_168803893.1">
    <property type="nucleotide sequence ID" value="NZ_CP051204.2"/>
</dbReference>
<name>A0AAE7D6E3_9BACT</name>
<evidence type="ECO:0000313" key="3">
    <source>
        <dbReference type="Proteomes" id="UP000502421"/>
    </source>
</evidence>
<reference evidence="1 4" key="2">
    <citation type="submission" date="2020-09" db="EMBL/GenBank/DDBJ databases">
        <authorList>
            <person name="Kittiwongwattana C."/>
        </authorList>
    </citation>
    <scope>NUCLEOTIDE SEQUENCE</scope>
    <source>
        <strain evidence="2 4">1303</strain>
        <strain evidence="1">1310</strain>
    </source>
</reference>